<name>A0A8X6GIG8_TRICU</name>
<dbReference type="InterPro" id="IPR029052">
    <property type="entry name" value="Metallo-depent_PP-like"/>
</dbReference>
<dbReference type="InterPro" id="IPR004843">
    <property type="entry name" value="Calcineurin-like_PHP"/>
</dbReference>
<dbReference type="SUPFAM" id="SSF56300">
    <property type="entry name" value="Metallo-dependent phosphatases"/>
    <property type="match status" value="1"/>
</dbReference>
<dbReference type="Proteomes" id="UP000887116">
    <property type="component" value="Unassembled WGS sequence"/>
</dbReference>
<dbReference type="PANTHER" id="PTHR10340">
    <property type="entry name" value="SPHINGOMYELIN PHOSPHODIESTERASE"/>
    <property type="match status" value="1"/>
</dbReference>
<dbReference type="EMBL" id="BMAO01025727">
    <property type="protein sequence ID" value="GFR04518.1"/>
    <property type="molecule type" value="Genomic_DNA"/>
</dbReference>
<feature type="domain" description="Calcineurin-like phosphoesterase" evidence="3">
    <location>
        <begin position="4"/>
        <end position="206"/>
    </location>
</feature>
<dbReference type="OrthoDB" id="6337601at2759"/>
<dbReference type="PANTHER" id="PTHR10340:SF57">
    <property type="entry name" value="METALLOPHOS DOMAIN-CONTAINING PROTEIN"/>
    <property type="match status" value="1"/>
</dbReference>
<evidence type="ECO:0000259" key="3">
    <source>
        <dbReference type="Pfam" id="PF00149"/>
    </source>
</evidence>
<dbReference type="GO" id="GO:0005615">
    <property type="term" value="C:extracellular space"/>
    <property type="evidence" value="ECO:0007669"/>
    <property type="project" value="TreeGrafter"/>
</dbReference>
<gene>
    <name evidence="4" type="primary">Smpdl3a</name>
    <name evidence="4" type="ORF">TNCT_33051</name>
</gene>
<dbReference type="Gene3D" id="3.60.21.10">
    <property type="match status" value="1"/>
</dbReference>
<comment type="caution">
    <text evidence="4">The sequence shown here is derived from an EMBL/GenBank/DDBJ whole genome shotgun (WGS) entry which is preliminary data.</text>
</comment>
<accession>A0A8X6GIG8</accession>
<sequence>MQANPDFILWTGDNLPHTKNPAKWDLIYSEIKNITVQLKNAFPETQIIPCIGNHDLYPPDVIDPRKSSRSIYEGFLDKAGWNELLNKSDGFTAESFTRGGYYSVSISSRLRVIALNTVLWYSKNNLTARQRDPAGQFEWLEKVLNDSYTNNQQVYITGHVPPGFYSRALPKKKGARMYQKQFMEPLLSILRRYSKIIKGQFYGHFHLDTFQIFRYAT</sequence>
<dbReference type="AlphaFoldDB" id="A0A8X6GIG8"/>
<keyword evidence="1" id="KW-0378">Hydrolase</keyword>
<protein>
    <submittedName>
        <fullName evidence="4">Acid sphingomyelinase-like phosphodiesterase 3a</fullName>
    </submittedName>
</protein>
<keyword evidence="5" id="KW-1185">Reference proteome</keyword>
<evidence type="ECO:0000256" key="1">
    <source>
        <dbReference type="ARBA" id="ARBA00022801"/>
    </source>
</evidence>
<proteinExistence type="predicted"/>
<evidence type="ECO:0000313" key="4">
    <source>
        <dbReference type="EMBL" id="GFR04518.1"/>
    </source>
</evidence>
<feature type="non-terminal residue" evidence="4">
    <location>
        <position position="217"/>
    </location>
</feature>
<organism evidence="4 5">
    <name type="scientific">Trichonephila clavata</name>
    <name type="common">Joro spider</name>
    <name type="synonym">Nephila clavata</name>
    <dbReference type="NCBI Taxonomy" id="2740835"/>
    <lineage>
        <taxon>Eukaryota</taxon>
        <taxon>Metazoa</taxon>
        <taxon>Ecdysozoa</taxon>
        <taxon>Arthropoda</taxon>
        <taxon>Chelicerata</taxon>
        <taxon>Arachnida</taxon>
        <taxon>Araneae</taxon>
        <taxon>Araneomorphae</taxon>
        <taxon>Entelegynae</taxon>
        <taxon>Araneoidea</taxon>
        <taxon>Nephilidae</taxon>
        <taxon>Trichonephila</taxon>
    </lineage>
</organism>
<evidence type="ECO:0000256" key="2">
    <source>
        <dbReference type="ARBA" id="ARBA00023180"/>
    </source>
</evidence>
<dbReference type="GO" id="GO:0008081">
    <property type="term" value="F:phosphoric diester hydrolase activity"/>
    <property type="evidence" value="ECO:0007669"/>
    <property type="project" value="TreeGrafter"/>
</dbReference>
<evidence type="ECO:0000313" key="5">
    <source>
        <dbReference type="Proteomes" id="UP000887116"/>
    </source>
</evidence>
<keyword evidence="2" id="KW-0325">Glycoprotein</keyword>
<reference evidence="4" key="1">
    <citation type="submission" date="2020-07" db="EMBL/GenBank/DDBJ databases">
        <title>Multicomponent nature underlies the extraordinary mechanical properties of spider dragline silk.</title>
        <authorList>
            <person name="Kono N."/>
            <person name="Nakamura H."/>
            <person name="Mori M."/>
            <person name="Yoshida Y."/>
            <person name="Ohtoshi R."/>
            <person name="Malay A.D."/>
            <person name="Moran D.A.P."/>
            <person name="Tomita M."/>
            <person name="Numata K."/>
            <person name="Arakawa K."/>
        </authorList>
    </citation>
    <scope>NUCLEOTIDE SEQUENCE</scope>
</reference>
<dbReference type="Pfam" id="PF00149">
    <property type="entry name" value="Metallophos"/>
    <property type="match status" value="1"/>
</dbReference>